<dbReference type="PANTHER" id="PTHR43639:SF1">
    <property type="entry name" value="SHORT-CHAIN DEHYDROGENASE_REDUCTASE FAMILY PROTEIN"/>
    <property type="match status" value="1"/>
</dbReference>
<accession>A0A1Y3P1L6</accession>
<dbReference type="OrthoDB" id="154414at2"/>
<dbReference type="Pfam" id="PF13561">
    <property type="entry name" value="adh_short_C2"/>
    <property type="match status" value="1"/>
</dbReference>
<dbReference type="Gene3D" id="3.40.50.720">
    <property type="entry name" value="NAD(P)-binding Rossmann-like Domain"/>
    <property type="match status" value="1"/>
</dbReference>
<evidence type="ECO:0000256" key="2">
    <source>
        <dbReference type="ARBA" id="ARBA00023002"/>
    </source>
</evidence>
<name>A0A1Y3P1L6_9PSED</name>
<dbReference type="CDD" id="cd05233">
    <property type="entry name" value="SDR_c"/>
    <property type="match status" value="1"/>
</dbReference>
<reference evidence="4 5" key="1">
    <citation type="journal article" date="2017" name="Syst. Appl. Microbiol.">
        <title>Pseudomonas caspiana sp. nov., a citrus pathogen in the Pseudomonas syringae phylogenetic group.</title>
        <authorList>
            <person name="Busquets A."/>
            <person name="Gomila M."/>
            <person name="Beiki F."/>
            <person name="Mulet M."/>
            <person name="Rahimian H."/>
            <person name="Garcia-Valdes E."/>
            <person name="Lalucat J."/>
        </authorList>
    </citation>
    <scope>NUCLEOTIDE SEQUENCE [LARGE SCALE GENOMIC DNA]</scope>
    <source>
        <strain evidence="4 5">FBF102</strain>
    </source>
</reference>
<comment type="similarity">
    <text evidence="1">Belongs to the short-chain dehydrogenases/reductases (SDR) family.</text>
</comment>
<comment type="caution">
    <text evidence="4">The sequence shown here is derived from an EMBL/GenBank/DDBJ whole genome shotgun (WGS) entry which is preliminary data.</text>
</comment>
<dbReference type="EMBL" id="LOHF01000008">
    <property type="protein sequence ID" value="OUM73728.1"/>
    <property type="molecule type" value="Genomic_DNA"/>
</dbReference>
<dbReference type="PANTHER" id="PTHR43639">
    <property type="entry name" value="OXIDOREDUCTASE, SHORT-CHAIN DEHYDROGENASE/REDUCTASE FAMILY (AFU_ORTHOLOGUE AFUA_5G02870)"/>
    <property type="match status" value="1"/>
</dbReference>
<dbReference type="InterPro" id="IPR036291">
    <property type="entry name" value="NAD(P)-bd_dom_sf"/>
</dbReference>
<keyword evidence="2" id="KW-0560">Oxidoreductase</keyword>
<evidence type="ECO:0000259" key="3">
    <source>
        <dbReference type="SMART" id="SM00822"/>
    </source>
</evidence>
<dbReference type="PRINTS" id="PR00080">
    <property type="entry name" value="SDRFAMILY"/>
</dbReference>
<gene>
    <name evidence="4" type="ORF">AUC60_11675</name>
</gene>
<organism evidence="4 5">
    <name type="scientific">Pseudomonas caspiana</name>
    <dbReference type="NCBI Taxonomy" id="1451454"/>
    <lineage>
        <taxon>Bacteria</taxon>
        <taxon>Pseudomonadati</taxon>
        <taxon>Pseudomonadota</taxon>
        <taxon>Gammaproteobacteria</taxon>
        <taxon>Pseudomonadales</taxon>
        <taxon>Pseudomonadaceae</taxon>
        <taxon>Pseudomonas</taxon>
    </lineage>
</organism>
<dbReference type="InterPro" id="IPR057326">
    <property type="entry name" value="KR_dom"/>
</dbReference>
<keyword evidence="5" id="KW-1185">Reference proteome</keyword>
<dbReference type="SMART" id="SM00822">
    <property type="entry name" value="PKS_KR"/>
    <property type="match status" value="1"/>
</dbReference>
<evidence type="ECO:0000313" key="5">
    <source>
        <dbReference type="Proteomes" id="UP000195440"/>
    </source>
</evidence>
<protein>
    <submittedName>
        <fullName evidence="4">Oxidoreductase</fullName>
    </submittedName>
</protein>
<dbReference type="InterPro" id="IPR002347">
    <property type="entry name" value="SDR_fam"/>
</dbReference>
<proteinExistence type="inferred from homology"/>
<evidence type="ECO:0000313" key="4">
    <source>
        <dbReference type="EMBL" id="OUM73728.1"/>
    </source>
</evidence>
<dbReference type="GO" id="GO:0016491">
    <property type="term" value="F:oxidoreductase activity"/>
    <property type="evidence" value="ECO:0007669"/>
    <property type="project" value="UniProtKB-KW"/>
</dbReference>
<feature type="domain" description="Ketoreductase" evidence="3">
    <location>
        <begin position="10"/>
        <end position="189"/>
    </location>
</feature>
<dbReference type="RefSeq" id="WP_087267111.1">
    <property type="nucleotide sequence ID" value="NZ_JBJGBV010000002.1"/>
</dbReference>
<dbReference type="FunFam" id="3.40.50.720:FF:000290">
    <property type="entry name" value="SDR family oxidoreductase"/>
    <property type="match status" value="1"/>
</dbReference>
<dbReference type="SUPFAM" id="SSF51735">
    <property type="entry name" value="NAD(P)-binding Rossmann-fold domains"/>
    <property type="match status" value="1"/>
</dbReference>
<sequence>MTQHTPLSGKVALVQGGSRGIGAAIVKRLVEEGAAVAFTYVSSEAKAQELQDSITSKGGKALAIKADSADAEAIRSAVTRTVESFGGVDILVNNAGVLAIGPLEEFSLEDFDRTLDINVRSVFVASQAAAKHMGDGGRIINIGSTNADRMPFAGGGVYAMSKSALVGLTKGLARDLGPRGITINNVQPGPVDTDMNPASGDFAESLIPLMAVGRYGHAEEIASFVAYLAGPEAGYITGASLTIDGGFGA</sequence>
<dbReference type="AlphaFoldDB" id="A0A1Y3P1L6"/>
<evidence type="ECO:0000256" key="1">
    <source>
        <dbReference type="ARBA" id="ARBA00006484"/>
    </source>
</evidence>
<dbReference type="PRINTS" id="PR00081">
    <property type="entry name" value="GDHRDH"/>
</dbReference>
<dbReference type="Proteomes" id="UP000195440">
    <property type="component" value="Unassembled WGS sequence"/>
</dbReference>